<dbReference type="InterPro" id="IPR025836">
    <property type="entry name" value="Zn_knuckle_CX2CX4HX4C"/>
</dbReference>
<dbReference type="Pfam" id="PF14111">
    <property type="entry name" value="DUF4283"/>
    <property type="match status" value="1"/>
</dbReference>
<dbReference type="Pfam" id="PF13966">
    <property type="entry name" value="zf-RVT"/>
    <property type="match status" value="1"/>
</dbReference>
<dbReference type="RefSeq" id="XP_056857946.1">
    <property type="nucleotide sequence ID" value="XM_057001966.1"/>
</dbReference>
<dbReference type="InterPro" id="IPR026960">
    <property type="entry name" value="RVT-Znf"/>
</dbReference>
<sequence>MSAAMDKALMAMSLEEDDDDVPFVMPDLPEYSSSERNKRSLIGRLLNPACQQMSKFIYEMPRKWQKQGRVRGLALSQERFQFIFDNEHDLVEVLEKGVHTYNDWAIVVERWEEVPPPDSLQYIPLWVQIRNIPINYQIELAIEAIGDIVGKVIVVVFDPLKTRSNIYERVKVRFDVSRPLRKEKVIVLPKGGKTKVFFNYERIQKRCITCQRLTHDDYVCPINIQRRQLEADTRRAGGSVVKKKVNPVLLESDPLFNVLEENQVGINPNTGRPRIAPEVLDGMRKYLQMAQGEERLIREERVKNSVKEAEKDPVLKKSALSLEPVPMVTRDLQRDKGIVFDYSAEETEHRITGQRQQGEKLMAAAIRANPVIGWRSDHQTRGEALSNNSQSSVSSSSASGSTGSRLKSFDLNMSGTSSKKINIRKRPGKTRGSRRNVLVDIQVWLGYSRVYTINPVGRSGGLAVFWKSVVDVEVISADKNPVDIGIQLGEKQFFVSCIYGEPNESKRQWFWEKISRIGLHRRGPWCMLGDFNAISGNHEKIGGPVRCDTVFEHFNDMLKTCKMKEPVSKGDPFTWGGRRGNHWVRCKLDRYFGNNEWFHLFPGVNQEFLAKRGSDHRPILVTLEKKHVGSLSARIKRCRNEICIWKKSLDLNAKGKILRLQEDLEAEESCVYPSRARISNIKLELVKANKEEEAFWKQRSKDKWLRCGDRNTKAFHASVQMARSRNGVDILEDKNGILFRDETSKGEIASSYFSELFSSTHLGDFSDFFDGFLPRVTEQMNRDLLSEVSEDEIREAVYSIKSSSAPGPDGMSALFFQRFWKEIGEQVIKEVQEFFTHGSFDKEWNFTHLCMLPKIVKPSKMTELRPISLCSVFYKILAKIMVKRMKPMLPLIVSPHQSAFVSERNISDNILVAHEVVHGLRTFKPVASQYMAIKSDMSKAYDRVEWKYLRALLLALGFHQKWVELILVCVSSVSYSVLINDHPHGLIIPQRGLRQGDPLSPALFVLCAEGLTHLLRKAEGAGHLSGIKFSDQGLSVSHLLFADDSLFMCKAESGQATALQEVLNRYGAATGQVINLQKSSITFGSEIKEEVKESIRQTMGIFNEGGAGTYLGLPECFSGSKVELFNFIKEKLKKRLSGWFARALSLGGKEILLKAVALAFPVYAMSCFKLPKTTIANLTSAMSHFWWDSVEHKHKIHWIKWETLCLPKKLGGLGFKDLESFNQAMLAKQAWKILQNPNSLITRVLQSRYFENRDFLEAEMGTRPSYGRRSLMHGRTLLRKGLRKEIGNGMSLRVWIDPWCDFGGRWNPWMKNPLVDLELKVGDLLNQDTCEWNRDVLEDHFFPGDVEEIVKLKVAVGCEDFWIWKHNKSGDYSVKSGNWLATRSVLSHAFQEAGMQPSINCLKDEIWHSLTAPKIQAFMWRTLSNAIPVASNLVTRGMKVDMICQHCGTQEETPNHVLFTCEVARQVWALSNFPSPQNGFHKESLFVNFSYLIKMSKNIMVPLEIRRCYPWVLWLIWKNRNRFIFESKEQRPEEIILNIYDEAASWFLTQQLDREGEQRQEEVVKSAKRTWTKPPFNWVKCNYGVKWLKNVQVAGVAWIIVMVNPCYTVEDRLLVWLL</sequence>
<dbReference type="InterPro" id="IPR005135">
    <property type="entry name" value="Endo/exonuclease/phosphatase"/>
</dbReference>
<dbReference type="InterPro" id="IPR043502">
    <property type="entry name" value="DNA/RNA_pol_sf"/>
</dbReference>
<dbReference type="InterPro" id="IPR025558">
    <property type="entry name" value="DUF4283"/>
</dbReference>
<dbReference type="Gene3D" id="3.60.10.10">
    <property type="entry name" value="Endonuclease/exonuclease/phosphatase"/>
    <property type="match status" value="1"/>
</dbReference>
<dbReference type="InterPro" id="IPR036691">
    <property type="entry name" value="Endo/exonu/phosph_ase_sf"/>
</dbReference>
<feature type="compositionally biased region" description="Low complexity" evidence="1">
    <location>
        <begin position="386"/>
        <end position="406"/>
    </location>
</feature>
<keyword evidence="3" id="KW-1185">Reference proteome</keyword>
<reference evidence="3" key="1">
    <citation type="journal article" date="2019" name="Database">
        <title>The radish genome database (RadishGD): an integrated information resource for radish genomics.</title>
        <authorList>
            <person name="Yu H.J."/>
            <person name="Baek S."/>
            <person name="Lee Y.J."/>
            <person name="Cho A."/>
            <person name="Mun J.H."/>
        </authorList>
    </citation>
    <scope>NUCLEOTIDE SEQUENCE [LARGE SCALE GENOMIC DNA]</scope>
    <source>
        <strain evidence="3">cv. WK10039</strain>
    </source>
</reference>
<protein>
    <submittedName>
        <fullName evidence="4">Uncharacterized protein LOC108831512</fullName>
    </submittedName>
</protein>
<accession>A0A9W3D2G7</accession>
<name>A0A9W3D2G7_RAPSA</name>
<dbReference type="PANTHER" id="PTHR33116:SF86">
    <property type="entry name" value="REVERSE TRANSCRIPTASE DOMAIN-CONTAINING PROTEIN"/>
    <property type="match status" value="1"/>
</dbReference>
<dbReference type="PANTHER" id="PTHR33116">
    <property type="entry name" value="REVERSE TRANSCRIPTASE ZINC-BINDING DOMAIN-CONTAINING PROTEIN-RELATED-RELATED"/>
    <property type="match status" value="1"/>
</dbReference>
<proteinExistence type="predicted"/>
<dbReference type="CDD" id="cd01650">
    <property type="entry name" value="RT_nLTR_like"/>
    <property type="match status" value="1"/>
</dbReference>
<dbReference type="SUPFAM" id="SSF56219">
    <property type="entry name" value="DNase I-like"/>
    <property type="match status" value="1"/>
</dbReference>
<organism evidence="3 4">
    <name type="scientific">Raphanus sativus</name>
    <name type="common">Radish</name>
    <name type="synonym">Raphanus raphanistrum var. sativus</name>
    <dbReference type="NCBI Taxonomy" id="3726"/>
    <lineage>
        <taxon>Eukaryota</taxon>
        <taxon>Viridiplantae</taxon>
        <taxon>Streptophyta</taxon>
        <taxon>Embryophyta</taxon>
        <taxon>Tracheophyta</taxon>
        <taxon>Spermatophyta</taxon>
        <taxon>Magnoliopsida</taxon>
        <taxon>eudicotyledons</taxon>
        <taxon>Gunneridae</taxon>
        <taxon>Pentapetalae</taxon>
        <taxon>rosids</taxon>
        <taxon>malvids</taxon>
        <taxon>Brassicales</taxon>
        <taxon>Brassicaceae</taxon>
        <taxon>Brassiceae</taxon>
        <taxon>Raphanus</taxon>
    </lineage>
</organism>
<feature type="domain" description="Reverse transcriptase" evidence="2">
    <location>
        <begin position="833"/>
        <end position="1103"/>
    </location>
</feature>
<dbReference type="Pfam" id="PF14392">
    <property type="entry name" value="zf-CCHC_4"/>
    <property type="match status" value="1"/>
</dbReference>
<dbReference type="KEGG" id="rsz:108831512"/>
<feature type="region of interest" description="Disordered" evidence="1">
    <location>
        <begin position="380"/>
        <end position="413"/>
    </location>
</feature>
<evidence type="ECO:0000259" key="2">
    <source>
        <dbReference type="PROSITE" id="PS50878"/>
    </source>
</evidence>
<reference evidence="4" key="2">
    <citation type="submission" date="2025-08" db="UniProtKB">
        <authorList>
            <consortium name="RefSeq"/>
        </authorList>
    </citation>
    <scope>IDENTIFICATION</scope>
    <source>
        <tissue evidence="4">Leaf</tissue>
    </source>
</reference>
<evidence type="ECO:0000256" key="1">
    <source>
        <dbReference type="SAM" id="MobiDB-lite"/>
    </source>
</evidence>
<gene>
    <name evidence="4" type="primary">LOC108831512</name>
</gene>
<dbReference type="Pfam" id="PF03372">
    <property type="entry name" value="Exo_endo_phos"/>
    <property type="match status" value="1"/>
</dbReference>
<dbReference type="Proteomes" id="UP000504610">
    <property type="component" value="Chromosome 2"/>
</dbReference>
<dbReference type="InterPro" id="IPR000477">
    <property type="entry name" value="RT_dom"/>
</dbReference>
<dbReference type="GO" id="GO:0003824">
    <property type="term" value="F:catalytic activity"/>
    <property type="evidence" value="ECO:0007669"/>
    <property type="project" value="InterPro"/>
</dbReference>
<dbReference type="GeneID" id="108831512"/>
<dbReference type="Pfam" id="PF00078">
    <property type="entry name" value="RVT_1"/>
    <property type="match status" value="1"/>
</dbReference>
<evidence type="ECO:0000313" key="4">
    <source>
        <dbReference type="RefSeq" id="XP_056857946.1"/>
    </source>
</evidence>
<dbReference type="OrthoDB" id="1111266at2759"/>
<dbReference type="PROSITE" id="PS50878">
    <property type="entry name" value="RT_POL"/>
    <property type="match status" value="1"/>
</dbReference>
<dbReference type="SUPFAM" id="SSF56672">
    <property type="entry name" value="DNA/RNA polymerases"/>
    <property type="match status" value="1"/>
</dbReference>
<evidence type="ECO:0000313" key="3">
    <source>
        <dbReference type="Proteomes" id="UP000504610"/>
    </source>
</evidence>